<dbReference type="InterPro" id="IPR004242">
    <property type="entry name" value="Transposase_21"/>
</dbReference>
<dbReference type="PANTHER" id="PTHR46579:SF2">
    <property type="entry name" value="C2H2-TYPE DOMAIN-CONTAINING PROTEIN"/>
    <property type="match status" value="1"/>
</dbReference>
<dbReference type="PANTHER" id="PTHR46579">
    <property type="entry name" value="F5/8 TYPE C DOMAIN-CONTAINING PROTEIN-RELATED"/>
    <property type="match status" value="1"/>
</dbReference>
<keyword evidence="2" id="KW-1185">Reference proteome</keyword>
<gene>
    <name evidence="1" type="ORF">O181_070653</name>
</gene>
<comment type="caution">
    <text evidence="1">The sequence shown here is derived from an EMBL/GenBank/DDBJ whole genome shotgun (WGS) entry which is preliminary data.</text>
</comment>
<proteinExistence type="predicted"/>
<protein>
    <recommendedName>
        <fullName evidence="3">Transposase domain-containing protein</fullName>
    </recommendedName>
</protein>
<evidence type="ECO:0008006" key="3">
    <source>
        <dbReference type="Google" id="ProtNLM"/>
    </source>
</evidence>
<dbReference type="EMBL" id="AVOT02036446">
    <property type="protein sequence ID" value="MBW0530938.1"/>
    <property type="molecule type" value="Genomic_DNA"/>
</dbReference>
<dbReference type="Pfam" id="PF02992">
    <property type="entry name" value="Transposase_21"/>
    <property type="match status" value="1"/>
</dbReference>
<sequence>MDLCTCQKCIVYTSSLSNGQVCGRMISSRNKRKHQRDTFISSQTSYLSKSISKTSDLASSDSGELTDSDDFNSESDFTSISENTQSLPVYVAIFVAWLHLLCSLSWRNCCTAYRFLHTIIILAQQNNSEVIKPTKDLRTMLKSLEICPNFKTYICCPTCYSLYKGRNIPLTCTYQQLGKKTCETNLFKPSTSYLALRDRGTSSRQPSSFRLNEIGIINTPRCIYYTHQLKTWIEWLLGVEMIETEMEKWKTNLLHQNSIVDIQQSTAWRTLTWAHYDANEKDSLQLVFSVFVDWFNPRGSKLSGKQESIGCIILNCLNLPPTLRHKPQYSLIFSLIPGPNAPDTSEISNIMSPLVDELLELQEGFNVCTFNHPQGQKVYVQLLPTVGDLVAMHKVVGFGSHSARQFCAWCKADLKDLQSMKIGTNRSAFEIREAAHSWKMAPMVTLQEKICKESGVRWSELNRLPYRLANMHVALGVMHNWLEGILQEHFRYRWGFQDDVQEKKRGIANQLKSRKRVRMEMQGSGRIDDDTEESSSCRSLNGDVELGGGICGGLMTKDDMEEFRKVMGMLIIPTGASTLPSNLGSAKHGRLKASQWLTLYTLIIPLVICEMHTSKYIFNNPKVKPNHHYALHIPEQLKIWGPLMGVSEFAGERMIDLLQNISTNRKTGEIHGTLMKKAHETQKLVGSHDAVRKVVEKQVEVNKMGKELIQVNDEVYAGMLEMLRRNGLQVRDGADFPHPLGQWVLSRFANPIRHNNEIKYGLIKNIYNFHAPHSKVQPGIYVLLIHNRFNRPRYPPGHKGSYLALLGVVIGQIQTDRFLMINPSDIISLAAYRLIESETFRVPFNGIMMCPFNRELVL</sequence>
<dbReference type="OrthoDB" id="2505776at2759"/>
<reference evidence="1" key="1">
    <citation type="submission" date="2021-03" db="EMBL/GenBank/DDBJ databases">
        <title>Draft genome sequence of rust myrtle Austropuccinia psidii MF-1, a brazilian biotype.</title>
        <authorList>
            <person name="Quecine M.C."/>
            <person name="Pachon D.M.R."/>
            <person name="Bonatelli M.L."/>
            <person name="Correr F.H."/>
            <person name="Franceschini L.M."/>
            <person name="Leite T.F."/>
            <person name="Margarido G.R.A."/>
            <person name="Almeida C.A."/>
            <person name="Ferrarezi J.A."/>
            <person name="Labate C.A."/>
        </authorList>
    </citation>
    <scope>NUCLEOTIDE SEQUENCE</scope>
    <source>
        <strain evidence="1">MF-1</strain>
    </source>
</reference>
<dbReference type="Proteomes" id="UP000765509">
    <property type="component" value="Unassembled WGS sequence"/>
</dbReference>
<evidence type="ECO:0000313" key="2">
    <source>
        <dbReference type="Proteomes" id="UP000765509"/>
    </source>
</evidence>
<name>A0A9Q3F4A5_9BASI</name>
<organism evidence="1 2">
    <name type="scientific">Austropuccinia psidii MF-1</name>
    <dbReference type="NCBI Taxonomy" id="1389203"/>
    <lineage>
        <taxon>Eukaryota</taxon>
        <taxon>Fungi</taxon>
        <taxon>Dikarya</taxon>
        <taxon>Basidiomycota</taxon>
        <taxon>Pucciniomycotina</taxon>
        <taxon>Pucciniomycetes</taxon>
        <taxon>Pucciniales</taxon>
        <taxon>Sphaerophragmiaceae</taxon>
        <taxon>Austropuccinia</taxon>
    </lineage>
</organism>
<accession>A0A9Q3F4A5</accession>
<dbReference type="AlphaFoldDB" id="A0A9Q3F4A5"/>
<evidence type="ECO:0000313" key="1">
    <source>
        <dbReference type="EMBL" id="MBW0530938.1"/>
    </source>
</evidence>